<accession>B0T639</accession>
<protein>
    <submittedName>
        <fullName evidence="1">Uncharacterized protein</fullName>
    </submittedName>
</protein>
<dbReference type="AlphaFoldDB" id="B0T639"/>
<reference evidence="1" key="1">
    <citation type="submission" date="2008-01" db="EMBL/GenBank/DDBJ databases">
        <title>Complete sequence of chromosome of Caulobacter sp. K31.</title>
        <authorList>
            <consortium name="US DOE Joint Genome Institute"/>
            <person name="Copeland A."/>
            <person name="Lucas S."/>
            <person name="Lapidus A."/>
            <person name="Barry K."/>
            <person name="Glavina del Rio T."/>
            <person name="Dalin E."/>
            <person name="Tice H."/>
            <person name="Pitluck S."/>
            <person name="Bruce D."/>
            <person name="Goodwin L."/>
            <person name="Thompson L.S."/>
            <person name="Brettin T."/>
            <person name="Detter J.C."/>
            <person name="Han C."/>
            <person name="Schmutz J."/>
            <person name="Larimer F."/>
            <person name="Land M."/>
            <person name="Hauser L."/>
            <person name="Kyrpides N."/>
            <person name="Kim E."/>
            <person name="Stephens C."/>
            <person name="Richardson P."/>
        </authorList>
    </citation>
    <scope>NUCLEOTIDE SEQUENCE [LARGE SCALE GENOMIC DNA]</scope>
    <source>
        <strain evidence="1">K31</strain>
    </source>
</reference>
<proteinExistence type="predicted"/>
<name>B0T639_CAUSK</name>
<dbReference type="KEGG" id="cak:Caul_3493"/>
<gene>
    <name evidence="1" type="ordered locus">Caul_3493</name>
</gene>
<dbReference type="HOGENOM" id="CLU_1988632_0_0_5"/>
<dbReference type="OrthoDB" id="9984135at2"/>
<evidence type="ECO:0000313" key="1">
    <source>
        <dbReference type="EMBL" id="ABZ72620.1"/>
    </source>
</evidence>
<dbReference type="EMBL" id="CP000927">
    <property type="protein sequence ID" value="ABZ72620.1"/>
    <property type="molecule type" value="Genomic_DNA"/>
</dbReference>
<organism evidence="1">
    <name type="scientific">Caulobacter sp. (strain K31)</name>
    <dbReference type="NCBI Taxonomy" id="366602"/>
    <lineage>
        <taxon>Bacteria</taxon>
        <taxon>Pseudomonadati</taxon>
        <taxon>Pseudomonadota</taxon>
        <taxon>Alphaproteobacteria</taxon>
        <taxon>Caulobacterales</taxon>
        <taxon>Caulobacteraceae</taxon>
        <taxon>Caulobacter</taxon>
    </lineage>
</organism>
<dbReference type="STRING" id="366602.Caul_3493"/>
<sequence length="125" mass="13995">MALKSSRLGDGVLKYNDSTLTCRLTHDKAIHLNRVYKAPARGLILMMWDDPELASEVLSILQLGTEYTADEINDWLYGNIGALADSDFAEQVKQFLSDIIGMPYEKIIEAYAEKKEPVPAETKTT</sequence>